<keyword evidence="5 9" id="KW-1133">Transmembrane helix</keyword>
<evidence type="ECO:0000259" key="10">
    <source>
        <dbReference type="PROSITE" id="PS50850"/>
    </source>
</evidence>
<accession>A0A120K2F8</accession>
<sequence>MPSLIDCILLRNINYHGRVYDKFPKTYNVVVIAFAACITGLMFGFDISSMSSMIGTEVYYEYFNRPSAEAQGGITSAMSAGSFVGSLLSSSVSDAFGRRVSLHSCGALWLIGSVLQCAAQNQAMLIVGRVISGMGIGFGSAIAPVYCAEIAPPKIRGAICSIFQLSVTIGIMILFFVGYGAQHLESTAAFRITWGAQLVPGFALVAVVFFIPESPRWLAVRGRWDDAHNVVAKVTANGDLKDEDVLLQMVEIQEQVHAYEVSKSFGYRDLFRGSSLRKTVVGVSAQMWQQLSGVNVMMYYIVYLFEMAGFSGNTNLISASIQYVLNVVMTIPALLLVDRIGRRPLLIVGGIAMSACLLTVAGLLGRYSIPVEEGFRGNDSVRITIPEEYRSAAVGVIACAYLFVCSFAFTWGVGIWLYCSEIFNNNERAKGSALSASVNWAFNFALAMFVPSAFRDITWKTYIIFGVFAACMAVYTYLLFPETKSRTLEEIDQMWASGIPAWRSKSFVPQKPLLGQEKKPTDFEGDISNEESTDAIKQGRPNDEEDRKTP</sequence>
<dbReference type="GO" id="GO:0016020">
    <property type="term" value="C:membrane"/>
    <property type="evidence" value="ECO:0007669"/>
    <property type="project" value="UniProtKB-SubCell"/>
</dbReference>
<feature type="transmembrane region" description="Helical" evidence="9">
    <location>
        <begin position="125"/>
        <end position="146"/>
    </location>
</feature>
<dbReference type="SUPFAM" id="SSF103473">
    <property type="entry name" value="MFS general substrate transporter"/>
    <property type="match status" value="1"/>
</dbReference>
<feature type="domain" description="Major facilitator superfamily (MFS) profile" evidence="10">
    <location>
        <begin position="32"/>
        <end position="484"/>
    </location>
</feature>
<keyword evidence="4 9" id="KW-0812">Transmembrane</keyword>
<feature type="compositionally biased region" description="Acidic residues" evidence="8">
    <location>
        <begin position="523"/>
        <end position="533"/>
    </location>
</feature>
<keyword evidence="3 7" id="KW-0813">Transport</keyword>
<organism evidence="11 12">
    <name type="scientific">Eremothecium sinecaudum</name>
    <dbReference type="NCBI Taxonomy" id="45286"/>
    <lineage>
        <taxon>Eukaryota</taxon>
        <taxon>Fungi</taxon>
        <taxon>Dikarya</taxon>
        <taxon>Ascomycota</taxon>
        <taxon>Saccharomycotina</taxon>
        <taxon>Saccharomycetes</taxon>
        <taxon>Saccharomycetales</taxon>
        <taxon>Saccharomycetaceae</taxon>
        <taxon>Eremothecium</taxon>
    </lineage>
</organism>
<name>A0A120K2F8_9SACH</name>
<feature type="transmembrane region" description="Helical" evidence="9">
    <location>
        <begin position="27"/>
        <end position="50"/>
    </location>
</feature>
<dbReference type="PANTHER" id="PTHR48022">
    <property type="entry name" value="PLASTIDIC GLUCOSE TRANSPORTER 4"/>
    <property type="match status" value="1"/>
</dbReference>
<keyword evidence="12" id="KW-1185">Reference proteome</keyword>
<keyword evidence="6 9" id="KW-0472">Membrane</keyword>
<feature type="transmembrane region" description="Helical" evidence="9">
    <location>
        <begin position="431"/>
        <end position="450"/>
    </location>
</feature>
<comment type="similarity">
    <text evidence="2 7">Belongs to the major facilitator superfamily. Sugar transporter (TC 2.A.1.1) family.</text>
</comment>
<feature type="compositionally biased region" description="Basic and acidic residues" evidence="8">
    <location>
        <begin position="540"/>
        <end position="550"/>
    </location>
</feature>
<evidence type="ECO:0000256" key="8">
    <source>
        <dbReference type="SAM" id="MobiDB-lite"/>
    </source>
</evidence>
<feature type="region of interest" description="Disordered" evidence="8">
    <location>
        <begin position="510"/>
        <end position="550"/>
    </location>
</feature>
<evidence type="ECO:0000256" key="3">
    <source>
        <dbReference type="ARBA" id="ARBA00022448"/>
    </source>
</evidence>
<dbReference type="InterPro" id="IPR036259">
    <property type="entry name" value="MFS_trans_sf"/>
</dbReference>
<feature type="transmembrane region" description="Helical" evidence="9">
    <location>
        <begin position="287"/>
        <end position="305"/>
    </location>
</feature>
<evidence type="ECO:0000256" key="5">
    <source>
        <dbReference type="ARBA" id="ARBA00022989"/>
    </source>
</evidence>
<dbReference type="GeneID" id="28724697"/>
<dbReference type="InterPro" id="IPR003663">
    <property type="entry name" value="Sugar/inositol_transpt"/>
</dbReference>
<comment type="subcellular location">
    <subcellularLocation>
        <location evidence="1">Membrane</location>
        <topology evidence="1">Multi-pass membrane protein</topology>
    </subcellularLocation>
</comment>
<evidence type="ECO:0000256" key="4">
    <source>
        <dbReference type="ARBA" id="ARBA00022692"/>
    </source>
</evidence>
<proteinExistence type="inferred from homology"/>
<dbReference type="PROSITE" id="PS00216">
    <property type="entry name" value="SUGAR_TRANSPORT_1"/>
    <property type="match status" value="1"/>
</dbReference>
<dbReference type="Pfam" id="PF00083">
    <property type="entry name" value="Sugar_tr"/>
    <property type="match status" value="1"/>
</dbReference>
<dbReference type="InterPro" id="IPR020846">
    <property type="entry name" value="MFS_dom"/>
</dbReference>
<gene>
    <name evidence="11" type="ORF">AW171_hschr53358</name>
</gene>
<evidence type="ECO:0000256" key="7">
    <source>
        <dbReference type="RuleBase" id="RU003346"/>
    </source>
</evidence>
<dbReference type="NCBIfam" id="TIGR00879">
    <property type="entry name" value="SP"/>
    <property type="match status" value="1"/>
</dbReference>
<dbReference type="EMBL" id="CP014245">
    <property type="protein sequence ID" value="AMD21408.1"/>
    <property type="molecule type" value="Genomic_DNA"/>
</dbReference>
<dbReference type="OrthoDB" id="4142200at2759"/>
<feature type="transmembrane region" description="Helical" evidence="9">
    <location>
        <begin position="389"/>
        <end position="419"/>
    </location>
</feature>
<reference evidence="11 12" key="1">
    <citation type="submission" date="2016-01" db="EMBL/GenBank/DDBJ databases">
        <title>Genome sequence of the yeast Holleya sinecauda.</title>
        <authorList>
            <person name="Dietrich F.S."/>
        </authorList>
    </citation>
    <scope>NUCLEOTIDE SEQUENCE [LARGE SCALE GENOMIC DNA]</scope>
    <source>
        <strain evidence="11 12">ATCC 58844</strain>
    </source>
</reference>
<dbReference type="PANTHER" id="PTHR48022:SF7">
    <property type="entry name" value="MAJOR FACILITATOR SUPERFAMILY (MFS) PROFILE DOMAIN-CONTAINING PROTEIN-RELATED"/>
    <property type="match status" value="1"/>
</dbReference>
<dbReference type="AlphaFoldDB" id="A0A120K2F8"/>
<dbReference type="InterPro" id="IPR005828">
    <property type="entry name" value="MFS_sugar_transport-like"/>
</dbReference>
<dbReference type="GO" id="GO:0005351">
    <property type="term" value="F:carbohydrate:proton symporter activity"/>
    <property type="evidence" value="ECO:0007669"/>
    <property type="project" value="TreeGrafter"/>
</dbReference>
<dbReference type="Gene3D" id="1.20.1250.20">
    <property type="entry name" value="MFS general substrate transporter like domains"/>
    <property type="match status" value="1"/>
</dbReference>
<dbReference type="RefSeq" id="XP_017988404.1">
    <property type="nucleotide sequence ID" value="XM_018132915.1"/>
</dbReference>
<evidence type="ECO:0000256" key="9">
    <source>
        <dbReference type="SAM" id="Phobius"/>
    </source>
</evidence>
<protein>
    <submittedName>
        <fullName evidence="11">HER129Cp</fullName>
    </submittedName>
</protein>
<dbReference type="PRINTS" id="PR00171">
    <property type="entry name" value="SUGRTRNSPORT"/>
</dbReference>
<evidence type="ECO:0000256" key="1">
    <source>
        <dbReference type="ARBA" id="ARBA00004141"/>
    </source>
</evidence>
<evidence type="ECO:0000256" key="2">
    <source>
        <dbReference type="ARBA" id="ARBA00010992"/>
    </source>
</evidence>
<evidence type="ECO:0000313" key="12">
    <source>
        <dbReference type="Proteomes" id="UP000243052"/>
    </source>
</evidence>
<feature type="transmembrane region" description="Helical" evidence="9">
    <location>
        <begin position="158"/>
        <end position="180"/>
    </location>
</feature>
<feature type="transmembrane region" description="Helical" evidence="9">
    <location>
        <begin position="462"/>
        <end position="480"/>
    </location>
</feature>
<evidence type="ECO:0000313" key="11">
    <source>
        <dbReference type="EMBL" id="AMD21408.1"/>
    </source>
</evidence>
<dbReference type="FunFam" id="1.20.1250.20:FF:000026">
    <property type="entry name" value="MFS quinate transporter QutD"/>
    <property type="match status" value="1"/>
</dbReference>
<dbReference type="PROSITE" id="PS50850">
    <property type="entry name" value="MFS"/>
    <property type="match status" value="1"/>
</dbReference>
<dbReference type="PROSITE" id="PS00217">
    <property type="entry name" value="SUGAR_TRANSPORT_2"/>
    <property type="match status" value="1"/>
</dbReference>
<feature type="transmembrane region" description="Helical" evidence="9">
    <location>
        <begin position="344"/>
        <end position="369"/>
    </location>
</feature>
<evidence type="ECO:0000256" key="6">
    <source>
        <dbReference type="ARBA" id="ARBA00023136"/>
    </source>
</evidence>
<feature type="transmembrane region" description="Helical" evidence="9">
    <location>
        <begin position="192"/>
        <end position="211"/>
    </location>
</feature>
<dbReference type="Proteomes" id="UP000243052">
    <property type="component" value="Chromosome v"/>
</dbReference>
<feature type="transmembrane region" description="Helical" evidence="9">
    <location>
        <begin position="317"/>
        <end position="337"/>
    </location>
</feature>
<dbReference type="InterPro" id="IPR005829">
    <property type="entry name" value="Sugar_transporter_CS"/>
</dbReference>
<dbReference type="CDD" id="cd17356">
    <property type="entry name" value="MFS_HXT"/>
    <property type="match status" value="1"/>
</dbReference>
<dbReference type="InterPro" id="IPR050360">
    <property type="entry name" value="MFS_Sugar_Transporters"/>
</dbReference>